<dbReference type="Proteomes" id="UP000655410">
    <property type="component" value="Unassembled WGS sequence"/>
</dbReference>
<dbReference type="Gene3D" id="2.60.40.1220">
    <property type="match status" value="1"/>
</dbReference>
<evidence type="ECO:0000256" key="1">
    <source>
        <dbReference type="ARBA" id="ARBA00022729"/>
    </source>
</evidence>
<feature type="domain" description="SbsA Ig-like" evidence="3">
    <location>
        <begin position="1098"/>
        <end position="1190"/>
    </location>
</feature>
<sequence length="1198" mass="126950">MREGSRAPWRRAGRAALVALLPTAALAMASPASALAAPGSLAPTAASTLDNTPTFAWARVTGAARYEVQVDDDPGFGSPALAVSTTNSRLASTTVLPSGDLAWRVRAVTAAGSASAWATAAIHIGAVGVPVPQSPAPDAVLDPPQDVPLLSWSSVAGAASYTVQVDETDDFISPVVTATTKTTSYVAGPLPKGGYFWRVRATRATGVESAFSGVSGFSVGELPAVTGTSPADDPNAEVEDVVLTWDPVAGSAYYELQVSSDQDFNTLVDPHTTNVSATTRVYGTHYSPPVTYDNNQYYWRVRAVDTNGQQAPWSDVQAQFKRVWKDRATPVHPLGDVAGSPTHIDGDPYFQWTPVQHATEYELQLGTDPDFSPNTYAACRVAGTTYTPNQFQINHDTAGATLQDGDDCLVGPGTVYYWRVRPLDRPFPAPGIEGVYSQTQAFVWDDQVIPDSTHLTPAEGETVAVPTLTWTPQRDAVSYKVTLKNRVGSTLKSVTTYATSYTPASLTTALKATDGPFTWSVQAVPAGSAPSVLVHTGSFTVSSTLPTTGAAPLTALAGADPSLPTNRAPALRWEPSPAAATYEVQVGSHDANVDPSQHVWFAATSGSLFGTRSVYPALTDTGTRLLSPGSYDWRVRAYDASGNLVGTGPVNTFRVAQLAAATGQQIALDGTTLDAGEGCSERTSDVADPCADVPATPVFDWEPVDGAGMYIVYVSEDEDFTNLTESLSRLGATSNTRYTPTYAALREALPDSQAGASYYWYVRPCKTASICAASPVSTGLGVTNSFRKRSPAVVLEQPANDTDPTTTDVASPEVTFSWQDYRATNAATTWDRTGEQANQSAMQYRIQVDDDPGFASPLDSQLVDQPTYTAWSKTFPDGELYWRVQAVDAEGNDLTWSPTRELTKKSRPLQQLSPVNGASVAGTPLLSWEAAAYTGSYELEVYRNADTAASSVNRVLTVTTRQPAYVPTAPLPASTGAYVWRVRRHDATTAKYPGPWSAWGRFTATGSTPTLVSPASGTWIRGNDIYLDWSPVAGAASYRVTARDGGGRSMAGTPATTPATAWAPTYTAASGTWTWTVTALDTAGAPLGTSAARTLQVDSTAPTLVSLTPTSPRASSSFTATFSEPVTHVGRSTYRIRRAGTSTWLSATVTLSSDRKRALLNPSSNLRTGASYVIALSSTVTDLRGNPLTAVSRTVRIS</sequence>
<dbReference type="InterPro" id="IPR013783">
    <property type="entry name" value="Ig-like_fold"/>
</dbReference>
<dbReference type="RefSeq" id="WP_188783068.1">
    <property type="nucleotide sequence ID" value="NZ_BMNI01000002.1"/>
</dbReference>
<keyword evidence="5" id="KW-1185">Reference proteome</keyword>
<dbReference type="EMBL" id="BMNI01000002">
    <property type="protein sequence ID" value="GGO87314.1"/>
    <property type="molecule type" value="Genomic_DNA"/>
</dbReference>
<dbReference type="Pfam" id="PF13205">
    <property type="entry name" value="Big_5"/>
    <property type="match status" value="1"/>
</dbReference>
<organism evidence="4 5">
    <name type="scientific">Nocardioides phosphati</name>
    <dbReference type="NCBI Taxonomy" id="1867775"/>
    <lineage>
        <taxon>Bacteria</taxon>
        <taxon>Bacillati</taxon>
        <taxon>Actinomycetota</taxon>
        <taxon>Actinomycetes</taxon>
        <taxon>Propionibacteriales</taxon>
        <taxon>Nocardioidaceae</taxon>
        <taxon>Nocardioides</taxon>
    </lineage>
</organism>
<dbReference type="SUPFAM" id="SSF49265">
    <property type="entry name" value="Fibronectin type III"/>
    <property type="match status" value="1"/>
</dbReference>
<dbReference type="InterPro" id="IPR036116">
    <property type="entry name" value="FN3_sf"/>
</dbReference>
<evidence type="ECO:0000256" key="2">
    <source>
        <dbReference type="SAM" id="SignalP"/>
    </source>
</evidence>
<feature type="chain" id="PRO_5046140847" description="SbsA Ig-like domain-containing protein" evidence="2">
    <location>
        <begin position="37"/>
        <end position="1198"/>
    </location>
</feature>
<reference evidence="5" key="1">
    <citation type="journal article" date="2019" name="Int. J. Syst. Evol. Microbiol.">
        <title>The Global Catalogue of Microorganisms (GCM) 10K type strain sequencing project: providing services to taxonomists for standard genome sequencing and annotation.</title>
        <authorList>
            <consortium name="The Broad Institute Genomics Platform"/>
            <consortium name="The Broad Institute Genome Sequencing Center for Infectious Disease"/>
            <person name="Wu L."/>
            <person name="Ma J."/>
        </authorList>
    </citation>
    <scope>NUCLEOTIDE SEQUENCE [LARGE SCALE GENOMIC DNA]</scope>
    <source>
        <strain evidence="5">CGMCC 4.7371</strain>
    </source>
</reference>
<feature type="signal peptide" evidence="2">
    <location>
        <begin position="1"/>
        <end position="36"/>
    </location>
</feature>
<accession>A0ABQ2N8Z0</accession>
<evidence type="ECO:0000313" key="4">
    <source>
        <dbReference type="EMBL" id="GGO87314.1"/>
    </source>
</evidence>
<gene>
    <name evidence="4" type="ORF">GCM10011584_11620</name>
</gene>
<proteinExistence type="predicted"/>
<dbReference type="Gene3D" id="2.60.40.10">
    <property type="entry name" value="Immunoglobulins"/>
    <property type="match status" value="10"/>
</dbReference>
<comment type="caution">
    <text evidence="4">The sequence shown here is derived from an EMBL/GenBank/DDBJ whole genome shotgun (WGS) entry which is preliminary data.</text>
</comment>
<name>A0ABQ2N8Z0_9ACTN</name>
<evidence type="ECO:0000313" key="5">
    <source>
        <dbReference type="Proteomes" id="UP000655410"/>
    </source>
</evidence>
<dbReference type="InterPro" id="IPR014755">
    <property type="entry name" value="Cu-Rt/internalin_Ig-like"/>
</dbReference>
<protein>
    <recommendedName>
        <fullName evidence="3">SbsA Ig-like domain-containing protein</fullName>
    </recommendedName>
</protein>
<keyword evidence="1 2" id="KW-0732">Signal</keyword>
<evidence type="ECO:0000259" key="3">
    <source>
        <dbReference type="Pfam" id="PF13205"/>
    </source>
</evidence>
<dbReference type="InterPro" id="IPR032812">
    <property type="entry name" value="SbsA_Ig"/>
</dbReference>